<accession>A0AAQ3QK52</accession>
<organism evidence="2 3">
    <name type="scientific">Canna indica</name>
    <name type="common">Indian-shot</name>
    <dbReference type="NCBI Taxonomy" id="4628"/>
    <lineage>
        <taxon>Eukaryota</taxon>
        <taxon>Viridiplantae</taxon>
        <taxon>Streptophyta</taxon>
        <taxon>Embryophyta</taxon>
        <taxon>Tracheophyta</taxon>
        <taxon>Spermatophyta</taxon>
        <taxon>Magnoliopsida</taxon>
        <taxon>Liliopsida</taxon>
        <taxon>Zingiberales</taxon>
        <taxon>Cannaceae</taxon>
        <taxon>Canna</taxon>
    </lineage>
</organism>
<evidence type="ECO:0000313" key="3">
    <source>
        <dbReference type="Proteomes" id="UP001327560"/>
    </source>
</evidence>
<feature type="compositionally biased region" description="Acidic residues" evidence="1">
    <location>
        <begin position="46"/>
        <end position="58"/>
    </location>
</feature>
<feature type="compositionally biased region" description="Polar residues" evidence="1">
    <location>
        <begin position="63"/>
        <end position="72"/>
    </location>
</feature>
<dbReference type="PANTHER" id="PTHR34055:SF1">
    <property type="entry name" value="EXPRESSED PROTEIN"/>
    <property type="match status" value="1"/>
</dbReference>
<reference evidence="2 3" key="1">
    <citation type="submission" date="2023-10" db="EMBL/GenBank/DDBJ databases">
        <title>Chromosome-scale genome assembly provides insights into flower coloration mechanisms of Canna indica.</title>
        <authorList>
            <person name="Li C."/>
        </authorList>
    </citation>
    <scope>NUCLEOTIDE SEQUENCE [LARGE SCALE GENOMIC DNA]</scope>
    <source>
        <tissue evidence="2">Flower</tissue>
    </source>
</reference>
<dbReference type="AlphaFoldDB" id="A0AAQ3QK52"/>
<protein>
    <submittedName>
        <fullName evidence="2">Uncharacterized protein</fullName>
    </submittedName>
</protein>
<feature type="region of interest" description="Disordered" evidence="1">
    <location>
        <begin position="1"/>
        <end position="133"/>
    </location>
</feature>
<sequence length="133" mass="14840">MGRVRGKGKKLTVATSNEDQGSGDEEVIPPFKRRGRPQKPMKDDIYDNDAENLEEGEDDAKFTASSKETTVVNEKKRKRFSKAKENSDLVKEEISAGSKSKIDDLVRSNGFRHNGSRRKSKPQRAAEAGVECK</sequence>
<dbReference type="EMBL" id="CP136895">
    <property type="protein sequence ID" value="WOL12046.1"/>
    <property type="molecule type" value="Genomic_DNA"/>
</dbReference>
<proteinExistence type="predicted"/>
<dbReference type="PANTHER" id="PTHR34055">
    <property type="entry name" value="OS09G0491596 PROTEIN"/>
    <property type="match status" value="1"/>
</dbReference>
<name>A0AAQ3QK52_9LILI</name>
<feature type="compositionally biased region" description="Basic residues" evidence="1">
    <location>
        <begin position="1"/>
        <end position="10"/>
    </location>
</feature>
<keyword evidence="3" id="KW-1185">Reference proteome</keyword>
<evidence type="ECO:0000256" key="1">
    <source>
        <dbReference type="SAM" id="MobiDB-lite"/>
    </source>
</evidence>
<gene>
    <name evidence="2" type="ORF">Cni_G20810</name>
</gene>
<dbReference type="Proteomes" id="UP001327560">
    <property type="component" value="Chromosome 6"/>
</dbReference>
<feature type="compositionally biased region" description="Basic and acidic residues" evidence="1">
    <location>
        <begin position="82"/>
        <end position="106"/>
    </location>
</feature>
<evidence type="ECO:0000313" key="2">
    <source>
        <dbReference type="EMBL" id="WOL12046.1"/>
    </source>
</evidence>